<dbReference type="PANTHER" id="PTHR23282">
    <property type="entry name" value="APICAL ENDOSOMAL GLYCOPROTEIN PRECURSOR"/>
    <property type="match status" value="1"/>
</dbReference>
<dbReference type="Pfam" id="PF13927">
    <property type="entry name" value="Ig_3"/>
    <property type="match status" value="1"/>
</dbReference>
<dbReference type="InterPro" id="IPR007110">
    <property type="entry name" value="Ig-like_dom"/>
</dbReference>
<dbReference type="PROSITE" id="PS50835">
    <property type="entry name" value="IG_LIKE"/>
    <property type="match status" value="2"/>
</dbReference>
<feature type="domain" description="MAM" evidence="2">
    <location>
        <begin position="340"/>
        <end position="532"/>
    </location>
</feature>
<feature type="domain" description="Ig-like" evidence="3">
    <location>
        <begin position="542"/>
        <end position="591"/>
    </location>
</feature>
<dbReference type="Gene3D" id="2.60.40.10">
    <property type="entry name" value="Immunoglobulins"/>
    <property type="match status" value="1"/>
</dbReference>
<feature type="region of interest" description="Disordered" evidence="1">
    <location>
        <begin position="132"/>
        <end position="237"/>
    </location>
</feature>
<evidence type="ECO:0000313" key="4">
    <source>
        <dbReference type="EMBL" id="WAR20624.1"/>
    </source>
</evidence>
<dbReference type="InterPro" id="IPR003598">
    <property type="entry name" value="Ig_sub2"/>
</dbReference>
<protein>
    <submittedName>
        <fullName evidence="4">MLRP1-like protein</fullName>
    </submittedName>
</protein>
<dbReference type="InterPro" id="IPR013783">
    <property type="entry name" value="Ig-like_fold"/>
</dbReference>
<dbReference type="SUPFAM" id="SSF49899">
    <property type="entry name" value="Concanavalin A-like lectins/glucanases"/>
    <property type="match status" value="1"/>
</dbReference>
<dbReference type="InterPro" id="IPR036179">
    <property type="entry name" value="Ig-like_dom_sf"/>
</dbReference>
<accession>A0ABY7FGW7</accession>
<name>A0ABY7FGW7_MYAAR</name>
<feature type="compositionally biased region" description="Low complexity" evidence="1">
    <location>
        <begin position="135"/>
        <end position="148"/>
    </location>
</feature>
<dbReference type="PROSITE" id="PS50060">
    <property type="entry name" value="MAM_2"/>
    <property type="match status" value="1"/>
</dbReference>
<dbReference type="SMART" id="SM00137">
    <property type="entry name" value="MAM"/>
    <property type="match status" value="1"/>
</dbReference>
<feature type="region of interest" description="Disordered" evidence="1">
    <location>
        <begin position="361"/>
        <end position="386"/>
    </location>
</feature>
<evidence type="ECO:0000259" key="2">
    <source>
        <dbReference type="PROSITE" id="PS50060"/>
    </source>
</evidence>
<dbReference type="InterPro" id="IPR051560">
    <property type="entry name" value="MAM_domain-containing"/>
</dbReference>
<gene>
    <name evidence="4" type="ORF">MAR_002462</name>
</gene>
<dbReference type="InterPro" id="IPR013320">
    <property type="entry name" value="ConA-like_dom_sf"/>
</dbReference>
<feature type="domain" description="Ig-like" evidence="3">
    <location>
        <begin position="248"/>
        <end position="332"/>
    </location>
</feature>
<organism evidence="4 5">
    <name type="scientific">Mya arenaria</name>
    <name type="common">Soft-shell clam</name>
    <dbReference type="NCBI Taxonomy" id="6604"/>
    <lineage>
        <taxon>Eukaryota</taxon>
        <taxon>Metazoa</taxon>
        <taxon>Spiralia</taxon>
        <taxon>Lophotrochozoa</taxon>
        <taxon>Mollusca</taxon>
        <taxon>Bivalvia</taxon>
        <taxon>Autobranchia</taxon>
        <taxon>Heteroconchia</taxon>
        <taxon>Euheterodonta</taxon>
        <taxon>Imparidentia</taxon>
        <taxon>Neoheterodontei</taxon>
        <taxon>Myida</taxon>
        <taxon>Myoidea</taxon>
        <taxon>Myidae</taxon>
        <taxon>Mya</taxon>
    </lineage>
</organism>
<keyword evidence="5" id="KW-1185">Reference proteome</keyword>
<dbReference type="SMART" id="SM00408">
    <property type="entry name" value="IGc2"/>
    <property type="match status" value="1"/>
</dbReference>
<dbReference type="CDD" id="cd06263">
    <property type="entry name" value="MAM"/>
    <property type="match status" value="1"/>
</dbReference>
<dbReference type="SMART" id="SM00409">
    <property type="entry name" value="IG"/>
    <property type="match status" value="1"/>
</dbReference>
<dbReference type="Pfam" id="PF00629">
    <property type="entry name" value="MAM"/>
    <property type="match status" value="1"/>
</dbReference>
<dbReference type="Proteomes" id="UP001164746">
    <property type="component" value="Chromosome 11"/>
</dbReference>
<dbReference type="InterPro" id="IPR008160">
    <property type="entry name" value="Collagen"/>
</dbReference>
<dbReference type="Gene3D" id="2.60.120.200">
    <property type="match status" value="1"/>
</dbReference>
<evidence type="ECO:0000256" key="1">
    <source>
        <dbReference type="SAM" id="MobiDB-lite"/>
    </source>
</evidence>
<sequence length="591" mass="62664">MKSSDGRTVCVLASFLGLVTTLFTVVTVLQVTWTWRLQSRYEESQRLVLELRERCGQTEGLPGNAFLSQLLNEHGADEATEETDGGRDRRALSGSLQQMLTEMMIKQEQILLSHCLNNSKLCVPGPKGVPGFNGAPGTPGTDGPRGPQGLPGDKGDIGFPGANGTKGDQGYNGTKGDTGLSGPKDVPRISNIGDVGLKGDPGAMGFNGTSGNPGPKGLKGEKGDLGPSGPPGSNGTQLDSDCVCIKTPKIDIFDPQNSTVLVDIGSNRVLHCDSNTTSPGTAIQWTVPPTSACLYGNTSSPYLDVNNIQPSQAGNYTCTVSNKFGSASRTFTVVTEPDPLDCNFDAATLCNWSTNKTSLGTWSAHKGPTNTGSTGPDTDHTTGTSSGKLDLLNTKRILCRSHLPPGYYAYVETSFDKVGDKGHLISPQLPPSVQPACVAFWYNMHGAQIGSLKLEIMEESENPVDHTCSGQERVLITIPGDQGSTWHLAQITVRPSAQPHRLVFTSVHGDGNLGDIALDDIKYTQGQCQCKYRRNQPYKTRPENLQGPNPNDLNIGANKPLDLTCAISGQPSTVYSWTKVGSCGASLAANG</sequence>
<dbReference type="PANTHER" id="PTHR23282:SF101">
    <property type="entry name" value="MAM DOMAIN-CONTAINING PROTEIN"/>
    <property type="match status" value="1"/>
</dbReference>
<dbReference type="EMBL" id="CP111022">
    <property type="protein sequence ID" value="WAR20624.1"/>
    <property type="molecule type" value="Genomic_DNA"/>
</dbReference>
<dbReference type="InterPro" id="IPR003599">
    <property type="entry name" value="Ig_sub"/>
</dbReference>
<dbReference type="Pfam" id="PF01391">
    <property type="entry name" value="Collagen"/>
    <property type="match status" value="2"/>
</dbReference>
<evidence type="ECO:0000259" key="3">
    <source>
        <dbReference type="PROSITE" id="PS50835"/>
    </source>
</evidence>
<dbReference type="SUPFAM" id="SSF48726">
    <property type="entry name" value="Immunoglobulin"/>
    <property type="match status" value="1"/>
</dbReference>
<evidence type="ECO:0000313" key="5">
    <source>
        <dbReference type="Proteomes" id="UP001164746"/>
    </source>
</evidence>
<proteinExistence type="predicted"/>
<reference evidence="4" key="1">
    <citation type="submission" date="2022-11" db="EMBL/GenBank/DDBJ databases">
        <title>Centuries of genome instability and evolution in soft-shell clam transmissible cancer (bioRxiv).</title>
        <authorList>
            <person name="Hart S.F.M."/>
            <person name="Yonemitsu M.A."/>
            <person name="Giersch R.M."/>
            <person name="Beal B.F."/>
            <person name="Arriagada G."/>
            <person name="Davis B.W."/>
            <person name="Ostrander E.A."/>
            <person name="Goff S.P."/>
            <person name="Metzger M.J."/>
        </authorList>
    </citation>
    <scope>NUCLEOTIDE SEQUENCE</scope>
    <source>
        <strain evidence="4">MELC-2E11</strain>
        <tissue evidence="4">Siphon/mantle</tissue>
    </source>
</reference>
<feature type="compositionally biased region" description="Polar residues" evidence="1">
    <location>
        <begin position="368"/>
        <end position="386"/>
    </location>
</feature>
<dbReference type="InterPro" id="IPR000998">
    <property type="entry name" value="MAM_dom"/>
</dbReference>